<feature type="compositionally biased region" description="Gly residues" evidence="1">
    <location>
        <begin position="383"/>
        <end position="392"/>
    </location>
</feature>
<dbReference type="STRING" id="426418.B2WNA2"/>
<proteinExistence type="predicted"/>
<reference evidence="3" key="1">
    <citation type="journal article" date="2013" name="G3 (Bethesda)">
        <title>Comparative genomics of a plant-pathogenic fungus, Pyrenophora tritici-repentis, reveals transduplication and the impact of repeat elements on pathogenicity and population divergence.</title>
        <authorList>
            <person name="Manning V.A."/>
            <person name="Pandelova I."/>
            <person name="Dhillon B."/>
            <person name="Wilhelm L.J."/>
            <person name="Goodwin S.B."/>
            <person name="Berlin A.M."/>
            <person name="Figueroa M."/>
            <person name="Freitag M."/>
            <person name="Hane J.K."/>
            <person name="Henrissat B."/>
            <person name="Holman W.H."/>
            <person name="Kodira C.D."/>
            <person name="Martin J."/>
            <person name="Oliver R.P."/>
            <person name="Robbertse B."/>
            <person name="Schackwitz W."/>
            <person name="Schwartz D.C."/>
            <person name="Spatafora J.W."/>
            <person name="Turgeon B.G."/>
            <person name="Yandava C."/>
            <person name="Young S."/>
            <person name="Zhou S."/>
            <person name="Zeng Q."/>
            <person name="Grigoriev I.V."/>
            <person name="Ma L.-J."/>
            <person name="Ciuffetti L.M."/>
        </authorList>
    </citation>
    <scope>NUCLEOTIDE SEQUENCE [LARGE SCALE GENOMIC DNA]</scope>
    <source>
        <strain evidence="3">Pt-1C-BFP</strain>
    </source>
</reference>
<feature type="region of interest" description="Disordered" evidence="1">
    <location>
        <begin position="1"/>
        <end position="22"/>
    </location>
</feature>
<accession>B2WNA2</accession>
<dbReference type="AlphaFoldDB" id="B2WNA2"/>
<dbReference type="HOGENOM" id="CLU_704263_0_0_1"/>
<evidence type="ECO:0000256" key="1">
    <source>
        <dbReference type="SAM" id="MobiDB-lite"/>
    </source>
</evidence>
<feature type="region of interest" description="Disordered" evidence="1">
    <location>
        <begin position="372"/>
        <end position="392"/>
    </location>
</feature>
<feature type="compositionally biased region" description="Acidic residues" evidence="1">
    <location>
        <begin position="1"/>
        <end position="11"/>
    </location>
</feature>
<organism evidence="2 3">
    <name type="scientific">Pyrenophora tritici-repentis (strain Pt-1C-BFP)</name>
    <name type="common">Wheat tan spot fungus</name>
    <name type="synonym">Drechslera tritici-repentis</name>
    <dbReference type="NCBI Taxonomy" id="426418"/>
    <lineage>
        <taxon>Eukaryota</taxon>
        <taxon>Fungi</taxon>
        <taxon>Dikarya</taxon>
        <taxon>Ascomycota</taxon>
        <taxon>Pezizomycotina</taxon>
        <taxon>Dothideomycetes</taxon>
        <taxon>Pleosporomycetidae</taxon>
        <taxon>Pleosporales</taxon>
        <taxon>Pleosporineae</taxon>
        <taxon>Pleosporaceae</taxon>
        <taxon>Pyrenophora</taxon>
    </lineage>
</organism>
<evidence type="ECO:0000313" key="3">
    <source>
        <dbReference type="Proteomes" id="UP000001471"/>
    </source>
</evidence>
<protein>
    <submittedName>
        <fullName evidence="2">Uncharacterized protein</fullName>
    </submittedName>
</protein>
<sequence>MESSEYESDEAPSDRRRKSRATKKARVESTITILKWEPAFATHAAVTDVGLDRLDMTIDDSTKNTSHFIDLVQHQGLRATEDAMTGSVYTPSSTEAMHVYDMPLYDAEGRFYELIEDSVALLETCEILQRKKSSCRGAQCATEQAALVNRKWNTFTKETCNDRAKIVQLGRITVDMTNRVSLDLEIARWERIDSNARGEATVLTVRTFITITSLVRWKQIHHPDFDLADLNGYGEAVHTSVSTVVEPWGRFGYTKLMAYSRKVASKKKGYIRTILPPAIHCTSEKPPTFSTSPLDIDVETVKALPSMDTYHVFGGEPVQGASSESLAKIDLNNPSKRAATKALQTIMVEMVGMIGTFAQLALSLSDKVKSHMKHTRRLSSNKSGGGGYAKGP</sequence>
<evidence type="ECO:0000313" key="2">
    <source>
        <dbReference type="EMBL" id="EDU44409.1"/>
    </source>
</evidence>
<gene>
    <name evidence="2" type="ORF">PTRG_11359</name>
</gene>
<dbReference type="EMBL" id="DS231631">
    <property type="protein sequence ID" value="EDU44409.1"/>
    <property type="molecule type" value="Genomic_DNA"/>
</dbReference>
<dbReference type="Proteomes" id="UP000001471">
    <property type="component" value="Unassembled WGS sequence"/>
</dbReference>
<dbReference type="InParanoid" id="B2WNA2"/>
<name>B2WNA2_PYRTR</name>